<dbReference type="EMBL" id="CYGY02000081">
    <property type="protein sequence ID" value="SIT50385.1"/>
    <property type="molecule type" value="Genomic_DNA"/>
</dbReference>
<name>A0A1N7SSD9_9BURK</name>
<keyword evidence="2" id="KW-1185">Reference proteome</keyword>
<dbReference type="AlphaFoldDB" id="A0A1N7SSD9"/>
<dbReference type="RefSeq" id="WP_087739086.1">
    <property type="nucleotide sequence ID" value="NZ_CYGY02000081.1"/>
</dbReference>
<accession>A0A1N7SSD9</accession>
<gene>
    <name evidence="1" type="ORF">BN2476_810024</name>
</gene>
<protein>
    <submittedName>
        <fullName evidence="1">Membrane protein</fullName>
    </submittedName>
</protein>
<reference evidence="1" key="1">
    <citation type="submission" date="2016-12" db="EMBL/GenBank/DDBJ databases">
        <authorList>
            <person name="Moulin L."/>
        </authorList>
    </citation>
    <scope>NUCLEOTIDE SEQUENCE [LARGE SCALE GENOMIC DNA]</scope>
    <source>
        <strain evidence="1">STM 7183</strain>
    </source>
</reference>
<organism evidence="1 2">
    <name type="scientific">Paraburkholderia piptadeniae</name>
    <dbReference type="NCBI Taxonomy" id="1701573"/>
    <lineage>
        <taxon>Bacteria</taxon>
        <taxon>Pseudomonadati</taxon>
        <taxon>Pseudomonadota</taxon>
        <taxon>Betaproteobacteria</taxon>
        <taxon>Burkholderiales</taxon>
        <taxon>Burkholderiaceae</taxon>
        <taxon>Paraburkholderia</taxon>
    </lineage>
</organism>
<evidence type="ECO:0000313" key="2">
    <source>
        <dbReference type="Proteomes" id="UP000195569"/>
    </source>
</evidence>
<dbReference type="OrthoDB" id="8815988at2"/>
<proteinExistence type="predicted"/>
<comment type="caution">
    <text evidence="1">The sequence shown here is derived from an EMBL/GenBank/DDBJ whole genome shotgun (WGS) entry which is preliminary data.</text>
</comment>
<dbReference type="InterPro" id="IPR058064">
    <property type="entry name" value="STM2901-like"/>
</dbReference>
<dbReference type="NCBIfam" id="NF045926">
    <property type="entry name" value="STM2901_fam"/>
    <property type="match status" value="1"/>
</dbReference>
<sequence length="142" mass="15825">MSNNLYQFHEHRALSPAGLFLFIALDETRKRLGFDNLAAAASWLLGQNDVPVPGKMKAATEGTSVVSIFLRKVINKRTSIRLPTLTWKSVTELRIIYTTSLAGFIGRLIPVAGATFMTYDATVIMYRTVKAYNAMVKPEDQL</sequence>
<evidence type="ECO:0000313" key="1">
    <source>
        <dbReference type="EMBL" id="SIT50385.1"/>
    </source>
</evidence>
<dbReference type="Proteomes" id="UP000195569">
    <property type="component" value="Unassembled WGS sequence"/>
</dbReference>
<dbReference type="Pfam" id="PF26636">
    <property type="entry name" value="DUF8209"/>
    <property type="match status" value="1"/>
</dbReference>
<dbReference type="InterPro" id="IPR058522">
    <property type="entry name" value="DUF8209"/>
</dbReference>